<dbReference type="GO" id="GO:0008380">
    <property type="term" value="P:RNA splicing"/>
    <property type="evidence" value="ECO:0007669"/>
    <property type="project" value="UniProtKB-KW"/>
</dbReference>
<feature type="compositionally biased region" description="Low complexity" evidence="5">
    <location>
        <begin position="121"/>
        <end position="130"/>
    </location>
</feature>
<dbReference type="PANTHER" id="PTHR20957">
    <property type="entry name" value="RNA-BINDING PROTEIN 48"/>
    <property type="match status" value="1"/>
</dbReference>
<reference evidence="6" key="1">
    <citation type="submission" date="2021-06" db="EMBL/GenBank/DDBJ databases">
        <authorList>
            <person name="Kallberg Y."/>
            <person name="Tangrot J."/>
            <person name="Rosling A."/>
        </authorList>
    </citation>
    <scope>NUCLEOTIDE SEQUENCE</scope>
    <source>
        <strain evidence="6">FL130A</strain>
    </source>
</reference>
<accession>A0A9N8VQS4</accession>
<evidence type="ECO:0000313" key="7">
    <source>
        <dbReference type="Proteomes" id="UP000789508"/>
    </source>
</evidence>
<dbReference type="GO" id="GO:0005654">
    <property type="term" value="C:nucleoplasm"/>
    <property type="evidence" value="ECO:0007669"/>
    <property type="project" value="TreeGrafter"/>
</dbReference>
<keyword evidence="1" id="KW-0507">mRNA processing</keyword>
<dbReference type="Proteomes" id="UP000789508">
    <property type="component" value="Unassembled WGS sequence"/>
</dbReference>
<evidence type="ECO:0000256" key="2">
    <source>
        <dbReference type="ARBA" id="ARBA00022728"/>
    </source>
</evidence>
<feature type="region of interest" description="Disordered" evidence="5">
    <location>
        <begin position="248"/>
        <end position="293"/>
    </location>
</feature>
<name>A0A9N8VQS4_9GLOM</name>
<dbReference type="InterPro" id="IPR039599">
    <property type="entry name" value="RBM48"/>
</dbReference>
<comment type="caution">
    <text evidence="6">The sequence shown here is derived from an EMBL/GenBank/DDBJ whole genome shotgun (WGS) entry which is preliminary data.</text>
</comment>
<dbReference type="GO" id="GO:0006397">
    <property type="term" value="P:mRNA processing"/>
    <property type="evidence" value="ECO:0007669"/>
    <property type="project" value="UniProtKB-KW"/>
</dbReference>
<feature type="compositionally biased region" description="Polar residues" evidence="5">
    <location>
        <begin position="249"/>
        <end position="276"/>
    </location>
</feature>
<organism evidence="6 7">
    <name type="scientific">Ambispora leptoticha</name>
    <dbReference type="NCBI Taxonomy" id="144679"/>
    <lineage>
        <taxon>Eukaryota</taxon>
        <taxon>Fungi</taxon>
        <taxon>Fungi incertae sedis</taxon>
        <taxon>Mucoromycota</taxon>
        <taxon>Glomeromycotina</taxon>
        <taxon>Glomeromycetes</taxon>
        <taxon>Archaeosporales</taxon>
        <taxon>Ambisporaceae</taxon>
        <taxon>Ambispora</taxon>
    </lineage>
</organism>
<sequence length="293" mass="32851">MNKDAPAENRPKYRAGRKPTAVKVYTVNQESKYLVVENVPSIGVTKELLELCALYGTIEEYRYLDDYPCEEFTDVYWIKYRSLAEASSPLSVRYGPEYESIQETREKLQDRRTVVAIKTQSSSSSMASPSITGQRQQQLKRTNAQTPDNTINNYYVAANSSQPPLPPDPPPPPIFPQPDPNAYYHHNNYPQNYYPSSSQYFSYMSYQSNEPPIPGIGYTTTAPIPSHKDELSNEPISSTVLNIREKIQDASSVNLPPPRTNQTQSTENNIPTISPLSSSATTADTNTSPPVKK</sequence>
<dbReference type="CDD" id="cd12442">
    <property type="entry name" value="RRM_RBM48"/>
    <property type="match status" value="1"/>
</dbReference>
<feature type="region of interest" description="Disordered" evidence="5">
    <location>
        <begin position="118"/>
        <end position="148"/>
    </location>
</feature>
<evidence type="ECO:0000256" key="1">
    <source>
        <dbReference type="ARBA" id="ARBA00022664"/>
    </source>
</evidence>
<feature type="non-terminal residue" evidence="6">
    <location>
        <position position="1"/>
    </location>
</feature>
<protein>
    <submittedName>
        <fullName evidence="6">7194_t:CDS:1</fullName>
    </submittedName>
</protein>
<evidence type="ECO:0000313" key="6">
    <source>
        <dbReference type="EMBL" id="CAG8463202.1"/>
    </source>
</evidence>
<keyword evidence="3" id="KW-0694">RNA-binding</keyword>
<dbReference type="GO" id="GO:0003723">
    <property type="term" value="F:RNA binding"/>
    <property type="evidence" value="ECO:0007669"/>
    <property type="project" value="UniProtKB-KW"/>
</dbReference>
<dbReference type="GO" id="GO:0005681">
    <property type="term" value="C:spliceosomal complex"/>
    <property type="evidence" value="ECO:0007669"/>
    <property type="project" value="UniProtKB-KW"/>
</dbReference>
<dbReference type="OrthoDB" id="78358at2759"/>
<evidence type="ECO:0000256" key="4">
    <source>
        <dbReference type="ARBA" id="ARBA00023187"/>
    </source>
</evidence>
<keyword evidence="4" id="KW-0508">mRNA splicing</keyword>
<keyword evidence="2" id="KW-0747">Spliceosome</keyword>
<dbReference type="PANTHER" id="PTHR20957:SF0">
    <property type="entry name" value="RNA-BINDING PROTEIN 48"/>
    <property type="match status" value="1"/>
</dbReference>
<evidence type="ECO:0000256" key="3">
    <source>
        <dbReference type="ARBA" id="ARBA00022884"/>
    </source>
</evidence>
<feature type="compositionally biased region" description="Polar residues" evidence="5">
    <location>
        <begin position="131"/>
        <end position="148"/>
    </location>
</feature>
<dbReference type="AlphaFoldDB" id="A0A9N8VQS4"/>
<proteinExistence type="predicted"/>
<dbReference type="InterPro" id="IPR034264">
    <property type="entry name" value="RBM48_RRM"/>
</dbReference>
<gene>
    <name evidence="6" type="ORF">ALEPTO_LOCUS1646</name>
</gene>
<evidence type="ECO:0000256" key="5">
    <source>
        <dbReference type="SAM" id="MobiDB-lite"/>
    </source>
</evidence>
<feature type="compositionally biased region" description="Low complexity" evidence="5">
    <location>
        <begin position="277"/>
        <end position="293"/>
    </location>
</feature>
<keyword evidence="7" id="KW-1185">Reference proteome</keyword>
<dbReference type="EMBL" id="CAJVPS010000194">
    <property type="protein sequence ID" value="CAG8463202.1"/>
    <property type="molecule type" value="Genomic_DNA"/>
</dbReference>